<proteinExistence type="predicted"/>
<sequence length="70" mass="8118">MEKQNYELVYKENFIKKKEYTPGGLGPDEQDIKDSMEYKQVATCGEKVLKFGPPAASHYHVSQNFEQYVL</sequence>
<dbReference type="AlphaFoldDB" id="H2ZP95"/>
<evidence type="ECO:0000313" key="1">
    <source>
        <dbReference type="Ensembl" id="ENSCSAVP00000019411.1"/>
    </source>
</evidence>
<dbReference type="HOGENOM" id="CLU_2764345_0_0_1"/>
<keyword evidence="2" id="KW-1185">Reference proteome</keyword>
<reference evidence="1" key="2">
    <citation type="submission" date="2025-08" db="UniProtKB">
        <authorList>
            <consortium name="Ensembl"/>
        </authorList>
    </citation>
    <scope>IDENTIFICATION</scope>
</reference>
<evidence type="ECO:0000313" key="2">
    <source>
        <dbReference type="Proteomes" id="UP000007875"/>
    </source>
</evidence>
<dbReference type="InParanoid" id="H2ZP95"/>
<dbReference type="Proteomes" id="UP000007875">
    <property type="component" value="Unassembled WGS sequence"/>
</dbReference>
<reference evidence="2" key="1">
    <citation type="submission" date="2003-08" db="EMBL/GenBank/DDBJ databases">
        <authorList>
            <person name="Birren B."/>
            <person name="Nusbaum C."/>
            <person name="Abebe A."/>
            <person name="Abouelleil A."/>
            <person name="Adekoya E."/>
            <person name="Ait-zahra M."/>
            <person name="Allen N."/>
            <person name="Allen T."/>
            <person name="An P."/>
            <person name="Anderson M."/>
            <person name="Anderson S."/>
            <person name="Arachchi H."/>
            <person name="Armbruster J."/>
            <person name="Bachantsang P."/>
            <person name="Baldwin J."/>
            <person name="Barry A."/>
            <person name="Bayul T."/>
            <person name="Blitshsteyn B."/>
            <person name="Bloom T."/>
            <person name="Blye J."/>
            <person name="Boguslavskiy L."/>
            <person name="Borowsky M."/>
            <person name="Boukhgalter B."/>
            <person name="Brunache A."/>
            <person name="Butler J."/>
            <person name="Calixte N."/>
            <person name="Calvo S."/>
            <person name="Camarata J."/>
            <person name="Campo K."/>
            <person name="Chang J."/>
            <person name="Cheshatsang Y."/>
            <person name="Citroen M."/>
            <person name="Collymore A."/>
            <person name="Considine T."/>
            <person name="Cook A."/>
            <person name="Cooke P."/>
            <person name="Corum B."/>
            <person name="Cuomo C."/>
            <person name="David R."/>
            <person name="Dawoe T."/>
            <person name="Degray S."/>
            <person name="Dodge S."/>
            <person name="Dooley K."/>
            <person name="Dorje P."/>
            <person name="Dorjee K."/>
            <person name="Dorris L."/>
            <person name="Duffey N."/>
            <person name="Dupes A."/>
            <person name="Elkins T."/>
            <person name="Engels R."/>
            <person name="Erickson J."/>
            <person name="Farina A."/>
            <person name="Faro S."/>
            <person name="Ferreira P."/>
            <person name="Fischer H."/>
            <person name="Fitzgerald M."/>
            <person name="Foley K."/>
            <person name="Gage D."/>
            <person name="Galagan J."/>
            <person name="Gearin G."/>
            <person name="Gnerre S."/>
            <person name="Gnirke A."/>
            <person name="Goyette A."/>
            <person name="Graham J."/>
            <person name="Grandbois E."/>
            <person name="Gyaltsen K."/>
            <person name="Hafez N."/>
            <person name="Hagopian D."/>
            <person name="Hagos B."/>
            <person name="Hall J."/>
            <person name="Hatcher B."/>
            <person name="Heller A."/>
            <person name="Higgins H."/>
            <person name="Honan T."/>
            <person name="Horn A."/>
            <person name="Houde N."/>
            <person name="Hughes L."/>
            <person name="Hulme W."/>
            <person name="Husby E."/>
            <person name="Iliev I."/>
            <person name="Jaffe D."/>
            <person name="Jones C."/>
            <person name="Kamal M."/>
            <person name="Kamat A."/>
            <person name="Kamvysselis M."/>
            <person name="Karlsson E."/>
            <person name="Kells C."/>
            <person name="Kieu A."/>
            <person name="Kisner P."/>
            <person name="Kodira C."/>
            <person name="Kulbokas E."/>
            <person name="Labutti K."/>
            <person name="Lama D."/>
            <person name="Landers T."/>
            <person name="Leger J."/>
            <person name="Levine S."/>
            <person name="Lewis D."/>
            <person name="Lewis T."/>
            <person name="Lindblad-toh K."/>
            <person name="Liu X."/>
            <person name="Lokyitsang T."/>
            <person name="Lokyitsang Y."/>
            <person name="Lucien O."/>
            <person name="Lui A."/>
            <person name="Ma L.J."/>
            <person name="Mabbitt R."/>
            <person name="Macdonald J."/>
            <person name="Maclean C."/>
            <person name="Major J."/>
            <person name="Manning J."/>
            <person name="Marabella R."/>
            <person name="Maru K."/>
            <person name="Matthews C."/>
            <person name="Mauceli E."/>
            <person name="Mccarthy M."/>
            <person name="Mcdonough S."/>
            <person name="Mcghee T."/>
            <person name="Meldrim J."/>
            <person name="Meneus L."/>
            <person name="Mesirov J."/>
            <person name="Mihalev A."/>
            <person name="Mihova T."/>
            <person name="Mikkelsen T."/>
            <person name="Mlenga V."/>
            <person name="Moru K."/>
            <person name="Mozes J."/>
            <person name="Mulrain L."/>
            <person name="Munson G."/>
            <person name="Naylor J."/>
            <person name="Newes C."/>
            <person name="Nguyen C."/>
            <person name="Nguyen N."/>
            <person name="Nguyen T."/>
            <person name="Nicol R."/>
            <person name="Nielsen C."/>
            <person name="Nizzari M."/>
            <person name="Norbu C."/>
            <person name="Norbu N."/>
            <person name="O'donnell P."/>
            <person name="Okoawo O."/>
            <person name="O'leary S."/>
            <person name="Omotosho B."/>
            <person name="O'neill K."/>
            <person name="Osman S."/>
            <person name="Parker S."/>
            <person name="Perrin D."/>
            <person name="Phunkhang P."/>
            <person name="Piqani B."/>
            <person name="Purcell S."/>
            <person name="Rachupka T."/>
            <person name="Ramasamy U."/>
            <person name="Rameau R."/>
            <person name="Ray V."/>
            <person name="Raymond C."/>
            <person name="Retta R."/>
            <person name="Richardson S."/>
            <person name="Rise C."/>
            <person name="Rodriguez J."/>
            <person name="Rogers J."/>
            <person name="Rogov P."/>
            <person name="Rutman M."/>
            <person name="Schupbach R."/>
            <person name="Seaman C."/>
            <person name="Settipalli S."/>
            <person name="Sharpe T."/>
            <person name="Sheridan J."/>
            <person name="Sherpa N."/>
            <person name="Shi J."/>
            <person name="Smirnov S."/>
            <person name="Smith C."/>
            <person name="Sougnez C."/>
            <person name="Spencer B."/>
            <person name="Stalker J."/>
            <person name="Stange-thomann N."/>
            <person name="Stavropoulos S."/>
            <person name="Stetson K."/>
            <person name="Stone C."/>
            <person name="Stone S."/>
            <person name="Stubbs M."/>
            <person name="Talamas J."/>
            <person name="Tchuinga P."/>
            <person name="Tenzing P."/>
            <person name="Tesfaye S."/>
            <person name="Theodore J."/>
            <person name="Thoulutsang Y."/>
            <person name="Topham K."/>
            <person name="Towey S."/>
            <person name="Tsamla T."/>
            <person name="Tsomo N."/>
            <person name="Vallee D."/>
            <person name="Vassiliev H."/>
            <person name="Venkataraman V."/>
            <person name="Vinson J."/>
            <person name="Vo A."/>
            <person name="Wade C."/>
            <person name="Wang S."/>
            <person name="Wangchuk T."/>
            <person name="Wangdi T."/>
            <person name="Whittaker C."/>
            <person name="Wilkinson J."/>
            <person name="Wu Y."/>
            <person name="Wyman D."/>
            <person name="Yadav S."/>
            <person name="Yang S."/>
            <person name="Yang X."/>
            <person name="Yeager S."/>
            <person name="Yee E."/>
            <person name="Young G."/>
            <person name="Zainoun J."/>
            <person name="Zembeck L."/>
            <person name="Zimmer A."/>
            <person name="Zody M."/>
            <person name="Lander E."/>
        </authorList>
    </citation>
    <scope>NUCLEOTIDE SEQUENCE [LARGE SCALE GENOMIC DNA]</scope>
</reference>
<name>H2ZP95_CIOSA</name>
<reference evidence="1" key="3">
    <citation type="submission" date="2025-09" db="UniProtKB">
        <authorList>
            <consortium name="Ensembl"/>
        </authorList>
    </citation>
    <scope>IDENTIFICATION</scope>
</reference>
<dbReference type="Ensembl" id="ENSCSAVT00000019621.1">
    <property type="protein sequence ID" value="ENSCSAVP00000019411.1"/>
    <property type="gene ID" value="ENSCSAVG00000011385.1"/>
</dbReference>
<accession>H2ZP95</accession>
<organism evidence="1 2">
    <name type="scientific">Ciona savignyi</name>
    <name type="common">Pacific transparent sea squirt</name>
    <dbReference type="NCBI Taxonomy" id="51511"/>
    <lineage>
        <taxon>Eukaryota</taxon>
        <taxon>Metazoa</taxon>
        <taxon>Chordata</taxon>
        <taxon>Tunicata</taxon>
        <taxon>Ascidiacea</taxon>
        <taxon>Phlebobranchia</taxon>
        <taxon>Cionidae</taxon>
        <taxon>Ciona</taxon>
    </lineage>
</organism>
<protein>
    <submittedName>
        <fullName evidence="1">Uncharacterized protein</fullName>
    </submittedName>
</protein>